<gene>
    <name evidence="2" type="ORF">DES45_105294</name>
</gene>
<evidence type="ECO:0000313" key="2">
    <source>
        <dbReference type="EMBL" id="RDI58771.1"/>
    </source>
</evidence>
<keyword evidence="3" id="KW-1185">Reference proteome</keyword>
<name>A0A370HL38_9HYPH</name>
<dbReference type="RefSeq" id="WP_114770764.1">
    <property type="nucleotide sequence ID" value="NZ_QQBB01000005.1"/>
</dbReference>
<proteinExistence type="predicted"/>
<dbReference type="Proteomes" id="UP000254925">
    <property type="component" value="Unassembled WGS sequence"/>
</dbReference>
<sequence length="87" mass="9615">MATAIATGNLGSFTTTRAPRKNTFLRFLLAFEAWQDGRANRRALYRMDDRALADIGLSRADVEGVNEAESLHLTPLLLLPDAGQQRV</sequence>
<evidence type="ECO:0000313" key="3">
    <source>
        <dbReference type="Proteomes" id="UP000254925"/>
    </source>
</evidence>
<comment type="caution">
    <text evidence="2">The sequence shown here is derived from an EMBL/GenBank/DDBJ whole genome shotgun (WGS) entry which is preliminary data.</text>
</comment>
<protein>
    <submittedName>
        <fullName evidence="2">Uncharacterized protein YjiS (DUF1127 family)</fullName>
    </submittedName>
</protein>
<feature type="domain" description="YjiS-like" evidence="1">
    <location>
        <begin position="29"/>
        <end position="63"/>
    </location>
</feature>
<dbReference type="OrthoDB" id="7950925at2"/>
<dbReference type="AlphaFoldDB" id="A0A370HL38"/>
<evidence type="ECO:0000259" key="1">
    <source>
        <dbReference type="Pfam" id="PF06568"/>
    </source>
</evidence>
<accession>A0A370HL38</accession>
<organism evidence="2 3">
    <name type="scientific">Microvirga subterranea</name>
    <dbReference type="NCBI Taxonomy" id="186651"/>
    <lineage>
        <taxon>Bacteria</taxon>
        <taxon>Pseudomonadati</taxon>
        <taxon>Pseudomonadota</taxon>
        <taxon>Alphaproteobacteria</taxon>
        <taxon>Hyphomicrobiales</taxon>
        <taxon>Methylobacteriaceae</taxon>
        <taxon>Microvirga</taxon>
    </lineage>
</organism>
<dbReference type="EMBL" id="QQBB01000005">
    <property type="protein sequence ID" value="RDI58771.1"/>
    <property type="molecule type" value="Genomic_DNA"/>
</dbReference>
<dbReference type="Pfam" id="PF06568">
    <property type="entry name" value="YjiS-like"/>
    <property type="match status" value="1"/>
</dbReference>
<reference evidence="2 3" key="1">
    <citation type="submission" date="2018-07" db="EMBL/GenBank/DDBJ databases">
        <title>Genomic Encyclopedia of Type Strains, Phase IV (KMG-IV): sequencing the most valuable type-strain genomes for metagenomic binning, comparative biology and taxonomic classification.</title>
        <authorList>
            <person name="Goeker M."/>
        </authorList>
    </citation>
    <scope>NUCLEOTIDE SEQUENCE [LARGE SCALE GENOMIC DNA]</scope>
    <source>
        <strain evidence="2 3">DSM 14364</strain>
    </source>
</reference>
<dbReference type="InterPro" id="IPR009506">
    <property type="entry name" value="YjiS-like"/>
</dbReference>